<evidence type="ECO:0000313" key="4">
    <source>
        <dbReference type="EMBL" id="PIP86432.1"/>
    </source>
</evidence>
<evidence type="ECO:0000256" key="1">
    <source>
        <dbReference type="ARBA" id="ARBA00022679"/>
    </source>
</evidence>
<keyword evidence="1" id="KW-0808">Transferase</keyword>
<dbReference type="Proteomes" id="UP000231276">
    <property type="component" value="Unassembled WGS sequence"/>
</dbReference>
<dbReference type="GO" id="GO:0016757">
    <property type="term" value="F:glycosyltransferase activity"/>
    <property type="evidence" value="ECO:0007669"/>
    <property type="project" value="InterPro"/>
</dbReference>
<dbReference type="Gene3D" id="3.40.50.2000">
    <property type="entry name" value="Glycogen Phosphorylase B"/>
    <property type="match status" value="3"/>
</dbReference>
<dbReference type="PANTHER" id="PTHR46401:SF2">
    <property type="entry name" value="GLYCOSYLTRANSFERASE WBBK-RELATED"/>
    <property type="match status" value="1"/>
</dbReference>
<name>A0A2H0DW76_9BACT</name>
<dbReference type="InterPro" id="IPR028098">
    <property type="entry name" value="Glyco_trans_4-like_N"/>
</dbReference>
<feature type="domain" description="Glycosyltransferase subfamily 4-like N-terminal" evidence="3">
    <location>
        <begin position="60"/>
        <end position="178"/>
    </location>
</feature>
<evidence type="ECO:0000313" key="5">
    <source>
        <dbReference type="Proteomes" id="UP000231276"/>
    </source>
</evidence>
<sequence length="353" mass="40812">MADYGLNSMKLYYLTPLSFPSNYANRLQVVKMSEAFSEISDFFLYIREASEGKEKIFSDYNIKPFNIKEVSSKNLWPRSFWYALFLKKEVERSDDDTIFYCRDLLLSAWLAYLSPKFRKNFFFENHSLGKFPDFLYQTVFKNAKGIISTNIKKADDIVEKYGISKNKIAVFGNGVDLREFDSLPDKESLKKELGLSTSKTIVLYAGTYTKEYGKEIIEELKNRMSEMEFIVCTNKPRNIALKYMKASDILLAPYSAKNERIRLYSSPVKIKEYLASGTPMVVSDIPAAREIIGEGEGYFAEPDNAGDFMAEIRKILDNPEEGKRRAEKVKEKAGDYSWQKRAETILKFIKDKF</sequence>
<reference evidence="4 5" key="1">
    <citation type="submission" date="2017-09" db="EMBL/GenBank/DDBJ databases">
        <title>Depth-based differentiation of microbial function through sediment-hosted aquifers and enrichment of novel symbionts in the deep terrestrial subsurface.</title>
        <authorList>
            <person name="Probst A.J."/>
            <person name="Ladd B."/>
            <person name="Jarett J.K."/>
            <person name="Geller-Mcgrath D.E."/>
            <person name="Sieber C.M."/>
            <person name="Emerson J.B."/>
            <person name="Anantharaman K."/>
            <person name="Thomas B.C."/>
            <person name="Malmstrom R."/>
            <person name="Stieglmeier M."/>
            <person name="Klingl A."/>
            <person name="Woyke T."/>
            <person name="Ryan C.M."/>
            <person name="Banfield J.F."/>
        </authorList>
    </citation>
    <scope>NUCLEOTIDE SEQUENCE [LARGE SCALE GENOMIC DNA]</scope>
    <source>
        <strain evidence="4">CG22_combo_CG10-13_8_21_14_all_43_18</strain>
    </source>
</reference>
<proteinExistence type="predicted"/>
<dbReference type="Pfam" id="PF00534">
    <property type="entry name" value="Glycos_transf_1"/>
    <property type="match status" value="1"/>
</dbReference>
<organism evidence="4 5">
    <name type="scientific">Candidatus Campbellbacteria bacterium CG22_combo_CG10-13_8_21_14_all_43_18</name>
    <dbReference type="NCBI Taxonomy" id="1974530"/>
    <lineage>
        <taxon>Bacteria</taxon>
        <taxon>Candidatus Campbelliibacteriota</taxon>
    </lineage>
</organism>
<gene>
    <name evidence="4" type="ORF">COW82_02130</name>
</gene>
<dbReference type="EMBL" id="PCTS01000029">
    <property type="protein sequence ID" value="PIP86432.1"/>
    <property type="molecule type" value="Genomic_DNA"/>
</dbReference>
<protein>
    <submittedName>
        <fullName evidence="4">Uncharacterized protein</fullName>
    </submittedName>
</protein>
<dbReference type="GO" id="GO:0009103">
    <property type="term" value="P:lipopolysaccharide biosynthetic process"/>
    <property type="evidence" value="ECO:0007669"/>
    <property type="project" value="TreeGrafter"/>
</dbReference>
<accession>A0A2H0DW76</accession>
<dbReference type="Pfam" id="PF13439">
    <property type="entry name" value="Glyco_transf_4"/>
    <property type="match status" value="1"/>
</dbReference>
<dbReference type="InterPro" id="IPR001296">
    <property type="entry name" value="Glyco_trans_1"/>
</dbReference>
<evidence type="ECO:0000259" key="3">
    <source>
        <dbReference type="Pfam" id="PF13439"/>
    </source>
</evidence>
<dbReference type="PANTHER" id="PTHR46401">
    <property type="entry name" value="GLYCOSYLTRANSFERASE WBBK-RELATED"/>
    <property type="match status" value="1"/>
</dbReference>
<dbReference type="AlphaFoldDB" id="A0A2H0DW76"/>
<comment type="caution">
    <text evidence="4">The sequence shown here is derived from an EMBL/GenBank/DDBJ whole genome shotgun (WGS) entry which is preliminary data.</text>
</comment>
<dbReference type="SUPFAM" id="SSF53756">
    <property type="entry name" value="UDP-Glycosyltransferase/glycogen phosphorylase"/>
    <property type="match status" value="1"/>
</dbReference>
<evidence type="ECO:0000259" key="2">
    <source>
        <dbReference type="Pfam" id="PF00534"/>
    </source>
</evidence>
<feature type="domain" description="Glycosyl transferase family 1" evidence="2">
    <location>
        <begin position="198"/>
        <end position="331"/>
    </location>
</feature>